<dbReference type="RefSeq" id="XP_022465869.1">
    <property type="nucleotide sequence ID" value="XM_022609477.1"/>
</dbReference>
<dbReference type="Pfam" id="PF20653">
    <property type="entry name" value="COG6_C"/>
    <property type="match status" value="1"/>
</dbReference>
<dbReference type="GO" id="GO:0032258">
    <property type="term" value="P:cytoplasm to vacuole targeting by the Cvt pathway"/>
    <property type="evidence" value="ECO:0007669"/>
    <property type="project" value="EnsemblFungi"/>
</dbReference>
<comment type="function">
    <text evidence="9">Acts as a component of the peripheral membrane COG complex that is involved in intra-Golgi protein trafficking. COG is located at the cis-Golgi, and regulates tethering of retrograde intra-Golgi vesicles and possibly a number of other membrane trafficking events.</text>
</comment>
<evidence type="ECO:0000256" key="5">
    <source>
        <dbReference type="ARBA" id="ARBA00022927"/>
    </source>
</evidence>
<dbReference type="STRING" id="1071383.J7S8L6"/>
<evidence type="ECO:0000256" key="7">
    <source>
        <dbReference type="ARBA" id="ARBA00023136"/>
    </source>
</evidence>
<comment type="subunit">
    <text evidence="10">Component of the conserved oligomeric Golgi complex.</text>
</comment>
<dbReference type="OMA" id="IINMICP"/>
<dbReference type="InterPro" id="IPR010490">
    <property type="entry name" value="COG6"/>
</dbReference>
<feature type="domain" description="Conserved Oligomeric Golgi complex subunit 6 C-terminal" evidence="13">
    <location>
        <begin position="314"/>
        <end position="813"/>
    </location>
</feature>
<evidence type="ECO:0000256" key="10">
    <source>
        <dbReference type="RuleBase" id="RU365075"/>
    </source>
</evidence>
<dbReference type="eggNOG" id="KOG3758">
    <property type="taxonomic scope" value="Eukaryota"/>
</dbReference>
<evidence type="ECO:0000256" key="1">
    <source>
        <dbReference type="ARBA" id="ARBA00004395"/>
    </source>
</evidence>
<dbReference type="AlphaFoldDB" id="J7S8L6"/>
<dbReference type="GO" id="GO:0006891">
    <property type="term" value="P:intra-Golgi vesicle-mediated transport"/>
    <property type="evidence" value="ECO:0007669"/>
    <property type="project" value="UniProtKB-UniRule"/>
</dbReference>
<keyword evidence="4 10" id="KW-0813">Transport</keyword>
<accession>J7S8L6</accession>
<comment type="similarity">
    <text evidence="2 10">Belongs to the COG6 family.</text>
</comment>
<evidence type="ECO:0000256" key="9">
    <source>
        <dbReference type="ARBA" id="ARBA00043873"/>
    </source>
</evidence>
<dbReference type="Pfam" id="PF06419">
    <property type="entry name" value="COG6_N"/>
    <property type="match status" value="1"/>
</dbReference>
<dbReference type="PANTHER" id="PTHR21506:SF0">
    <property type="entry name" value="CONSERVED OLIGOMERIC GOLGI COMPLEX SUBUNIT 6"/>
    <property type="match status" value="1"/>
</dbReference>
<organism evidence="14 15">
    <name type="scientific">Huiozyma naganishii (strain ATCC MYA-139 / BCRC 22969 / CBS 8797 / KCTC 17520 / NBRC 10181 / NCYC 3082 / Yp74L-3)</name>
    <name type="common">Yeast</name>
    <name type="synonym">Kazachstania naganishii</name>
    <dbReference type="NCBI Taxonomy" id="1071383"/>
    <lineage>
        <taxon>Eukaryota</taxon>
        <taxon>Fungi</taxon>
        <taxon>Dikarya</taxon>
        <taxon>Ascomycota</taxon>
        <taxon>Saccharomycotina</taxon>
        <taxon>Saccharomycetes</taxon>
        <taxon>Saccharomycetales</taxon>
        <taxon>Saccharomycetaceae</taxon>
        <taxon>Huiozyma</taxon>
    </lineage>
</organism>
<feature type="domain" description="Conserved oligomeric complex COG6 N-terminal" evidence="12">
    <location>
        <begin position="181"/>
        <end position="284"/>
    </location>
</feature>
<dbReference type="InterPro" id="IPR048368">
    <property type="entry name" value="COG6_N"/>
</dbReference>
<dbReference type="KEGG" id="kng:KNAG_0H02100"/>
<dbReference type="InterPro" id="IPR048369">
    <property type="entry name" value="COG6_C"/>
</dbReference>
<dbReference type="HOGENOM" id="CLU_017837_0_0_1"/>
<dbReference type="OrthoDB" id="272987at2759"/>
<evidence type="ECO:0000313" key="14">
    <source>
        <dbReference type="EMBL" id="CCK71624.1"/>
    </source>
</evidence>
<reference evidence="14 15" key="1">
    <citation type="journal article" date="2011" name="Proc. Natl. Acad. Sci. U.S.A.">
        <title>Evolutionary erosion of yeast sex chromosomes by mating-type switching accidents.</title>
        <authorList>
            <person name="Gordon J.L."/>
            <person name="Armisen D."/>
            <person name="Proux-Wera E."/>
            <person name="Oheigeartaigh S.S."/>
            <person name="Byrne K.P."/>
            <person name="Wolfe K.H."/>
        </authorList>
    </citation>
    <scope>NUCLEOTIDE SEQUENCE [LARGE SCALE GENOMIC DNA]</scope>
    <source>
        <strain evidence="15">ATCC MYA-139 / BCRC 22969 / CBS 8797 / CCRC 22969 / KCTC 17520 / NBRC 10181 / NCYC 3082</strain>
    </source>
</reference>
<protein>
    <recommendedName>
        <fullName evidence="3 10">Conserved oligomeric Golgi complex subunit 6</fullName>
        <shortName evidence="10">COG complex subunit 6</shortName>
    </recommendedName>
    <alternativeName>
        <fullName evidence="8 10">Component of oligomeric Golgi complex 6</fullName>
    </alternativeName>
</protein>
<evidence type="ECO:0000259" key="13">
    <source>
        <dbReference type="Pfam" id="PF20653"/>
    </source>
</evidence>
<keyword evidence="15" id="KW-1185">Reference proteome</keyword>
<keyword evidence="6 10" id="KW-0333">Golgi apparatus</keyword>
<dbReference type="SMART" id="SM01087">
    <property type="entry name" value="COG6"/>
    <property type="match status" value="1"/>
</dbReference>
<dbReference type="GO" id="GO:0000139">
    <property type="term" value="C:Golgi membrane"/>
    <property type="evidence" value="ECO:0007669"/>
    <property type="project" value="UniProtKB-SubCell"/>
</dbReference>
<dbReference type="GeneID" id="34527356"/>
<dbReference type="GO" id="GO:0017119">
    <property type="term" value="C:Golgi transport complex"/>
    <property type="evidence" value="ECO:0007669"/>
    <property type="project" value="UniProtKB-UniRule"/>
</dbReference>
<feature type="region of interest" description="Disordered" evidence="11">
    <location>
        <begin position="52"/>
        <end position="72"/>
    </location>
</feature>
<sequence length="818" mass="93498">MEFLDFQTFSTADNDTIEDNILPEPVQRLALSVASTKHRDVNAEDIPLPSILKSKAKNNSSAPNEHAGGLHQKMEEYVNLSIKELGKTEGEHAPSSISPFGSSTSSSMDINKIVNEANGMGPTDLILSKKLSNVLNNFNLNNYQSALKLRNALKLLENLQNTGLSLDRESLITPDYVGTLSRKNLRNDLETELLKEHIIVLEEFRPIVRRIKRLSTSIENIRDVSESILPNPSINENDTETTFLKDIDKIRAQMDQLKLKKELLLAIKDKFTIDQVEDDIIQNSPVDERFFEVVEKVELIKDNASCLFSLPDSSAGTALLTRLNDTTQTINRKIYNHLLDFLYSYDNGQNSEQLPLFQKSLAYLSNDLTYFNEFLKRVTKERSKLILDEFLSQFDLNVKDKRPIVLNAHDPIRYVGDVLASVHALIANEADFVRTLFDFTNSENGMADLNNEFLQGLDVKLLNEIVKSLANSCRIRIEQVVRFEESCIINFEIIQLLKLYKLMFVKKQIKATNPLVVNLGTLHTVAHEKIVEYFVKLLKGSAETAESSDQSDLLPPTWLSDYVSQVVEFLEVYEKSLSNVDDDNDDEEIEKEKTTLEEIVAKIVEYPFEDFLAKQLQSAFPSAKKHEETQLAFLTMQLNCFDLIKTRLQIFSTSIFSKTEKCQRVLQNINNKLTISIEQMRELQTKFLFEKTGLGMYNNLLNMIFPIDQVKDELDYNMYFSLNDNGLMALPTIRSNVHDKLNEYLPQALTDVQENLLFKLASPTIASEISEYCFSKLSHFYCIFRRVLNHINPDNEDEVGTILNFSEDEFNMLVGIED</sequence>
<evidence type="ECO:0000256" key="2">
    <source>
        <dbReference type="ARBA" id="ARBA00011023"/>
    </source>
</evidence>
<dbReference type="EMBL" id="HE978321">
    <property type="protein sequence ID" value="CCK71624.1"/>
    <property type="molecule type" value="Genomic_DNA"/>
</dbReference>
<evidence type="ECO:0000313" key="15">
    <source>
        <dbReference type="Proteomes" id="UP000006310"/>
    </source>
</evidence>
<evidence type="ECO:0000256" key="6">
    <source>
        <dbReference type="ARBA" id="ARBA00023034"/>
    </source>
</evidence>
<evidence type="ECO:0000256" key="8">
    <source>
        <dbReference type="ARBA" id="ARBA00031348"/>
    </source>
</evidence>
<evidence type="ECO:0000256" key="11">
    <source>
        <dbReference type="SAM" id="MobiDB-lite"/>
    </source>
</evidence>
<keyword evidence="5 10" id="KW-0653">Protein transport</keyword>
<comment type="subcellular location">
    <subcellularLocation>
        <location evidence="1 10">Golgi apparatus membrane</location>
        <topology evidence="1 10">Peripheral membrane protein</topology>
    </subcellularLocation>
</comment>
<evidence type="ECO:0000256" key="4">
    <source>
        <dbReference type="ARBA" id="ARBA00022448"/>
    </source>
</evidence>
<proteinExistence type="inferred from homology"/>
<gene>
    <name evidence="14" type="primary">KNAG0H02100</name>
    <name evidence="14" type="ordered locus">KNAG_0H02100</name>
</gene>
<comment type="function">
    <text evidence="10">Acts as component of the peripheral membrane COG complex that is involved in intra-Golgi protein trafficking. COG is located at the cis-Golgi, and regulates tethering of retrograde intra-Golgi vesicles and possibly a number of other membrane trafficking events.</text>
</comment>
<reference evidence="15" key="2">
    <citation type="submission" date="2012-08" db="EMBL/GenBank/DDBJ databases">
        <title>Genome sequence of Kazachstania naganishii.</title>
        <authorList>
            <person name="Gordon J.L."/>
            <person name="Armisen D."/>
            <person name="Proux-Wera E."/>
            <person name="OhEigeartaigh S.S."/>
            <person name="Byrne K.P."/>
            <person name="Wolfe K.H."/>
        </authorList>
    </citation>
    <scope>NUCLEOTIDE SEQUENCE [LARGE SCALE GENOMIC DNA]</scope>
    <source>
        <strain evidence="15">ATCC MYA-139 / BCRC 22969 / CBS 8797 / CCRC 22969 / KCTC 17520 / NBRC 10181 / NCYC 3082</strain>
    </source>
</reference>
<name>J7S8L6_HUIN7</name>
<evidence type="ECO:0000259" key="12">
    <source>
        <dbReference type="Pfam" id="PF06419"/>
    </source>
</evidence>
<keyword evidence="7 10" id="KW-0472">Membrane</keyword>
<dbReference type="PANTHER" id="PTHR21506">
    <property type="entry name" value="COMPONENT OF OLIGOMERIC GOLGI COMPLEX 6"/>
    <property type="match status" value="1"/>
</dbReference>
<dbReference type="Proteomes" id="UP000006310">
    <property type="component" value="Chromosome 8"/>
</dbReference>
<evidence type="ECO:0000256" key="3">
    <source>
        <dbReference type="ARBA" id="ARBA00020973"/>
    </source>
</evidence>